<feature type="transmembrane region" description="Helical" evidence="6">
    <location>
        <begin position="319"/>
        <end position="343"/>
    </location>
</feature>
<dbReference type="InterPro" id="IPR035681">
    <property type="entry name" value="ComA-like_MBL"/>
</dbReference>
<dbReference type="InterPro" id="IPR052159">
    <property type="entry name" value="Competence_DNA_uptake"/>
</dbReference>
<evidence type="ECO:0000313" key="8">
    <source>
        <dbReference type="EMBL" id="QDT08986.1"/>
    </source>
</evidence>
<evidence type="ECO:0000313" key="9">
    <source>
        <dbReference type="Proteomes" id="UP000319817"/>
    </source>
</evidence>
<evidence type="ECO:0000256" key="4">
    <source>
        <dbReference type="ARBA" id="ARBA00022989"/>
    </source>
</evidence>
<dbReference type="SMART" id="SM00849">
    <property type="entry name" value="Lactamase_B"/>
    <property type="match status" value="1"/>
</dbReference>
<dbReference type="AlphaFoldDB" id="A0A517NPD5"/>
<protein>
    <submittedName>
        <fullName evidence="8">ComEC family competence protein</fullName>
    </submittedName>
</protein>
<evidence type="ECO:0000256" key="1">
    <source>
        <dbReference type="ARBA" id="ARBA00004651"/>
    </source>
</evidence>
<feature type="transmembrane region" description="Helical" evidence="6">
    <location>
        <begin position="579"/>
        <end position="596"/>
    </location>
</feature>
<dbReference type="Gene3D" id="3.60.15.10">
    <property type="entry name" value="Ribonuclease Z/Hydroxyacylglutathione hydrolase-like"/>
    <property type="match status" value="1"/>
</dbReference>
<dbReference type="PANTHER" id="PTHR30619">
    <property type="entry name" value="DNA INTERNALIZATION/COMPETENCE PROTEIN COMEC/REC2"/>
    <property type="match status" value="1"/>
</dbReference>
<dbReference type="InterPro" id="IPR004797">
    <property type="entry name" value="Competence_ComEC/Rec2"/>
</dbReference>
<dbReference type="SUPFAM" id="SSF56281">
    <property type="entry name" value="Metallo-hydrolase/oxidoreductase"/>
    <property type="match status" value="1"/>
</dbReference>
<feature type="transmembrane region" description="Helical" evidence="6">
    <location>
        <begin position="545"/>
        <end position="567"/>
    </location>
</feature>
<dbReference type="InterPro" id="IPR001279">
    <property type="entry name" value="Metallo-B-lactamas"/>
</dbReference>
<feature type="transmembrane region" description="Helical" evidence="6">
    <location>
        <begin position="60"/>
        <end position="77"/>
    </location>
</feature>
<dbReference type="InterPro" id="IPR025405">
    <property type="entry name" value="DUF4131"/>
</dbReference>
<feature type="transmembrane region" description="Helical" evidence="6">
    <location>
        <begin position="377"/>
        <end position="394"/>
    </location>
</feature>
<evidence type="ECO:0000259" key="7">
    <source>
        <dbReference type="SMART" id="SM00849"/>
    </source>
</evidence>
<dbReference type="Pfam" id="PF00753">
    <property type="entry name" value="Lactamase_B"/>
    <property type="match status" value="1"/>
</dbReference>
<sequence>MNFDAGTGNGYNCLRRQTNNLASDAIKGHSVGSERSHVDYQSDLRAAPVRPRLNRLIHQIPLVFVAVFAVVGVLLGSCLPDGALFRFWLPALAFTSLAFWLAKSKHSKNWLLAAAICLPLFMARQANFATDYYSGTILSAASEIPQPAILRVQVDRPVVLRRNPLAEIPSRRVLSPWQTQFEARVTELRSGQRYVEASGRVLVVVEGKLTSFRPGDALELYGSLRAFPSPTNPGERDLRPIYQRRQLHARVDVDSPDQIVVIQTPNNLRTTLSPNRWVASFADTSRSLLLQHTTETTGPLAIALVIGQRDFVDSDTRDLLLVTGTAHLLSVSGLHLAIIVMLAKLAAMLVRLPQSLEIGWILSVCVAYVAITGGRPPVMRAALLVAALLIAIWLQRPSQPINTLALAALVLIYWNPMNVSAVGVQLSFLAVATLLLCGRRLRRSSSAPAIDQALEKEERLNQLADSSRTPIVRYGRVGIGMLAQMTWMSACVTATSIPLVWYHFHVVSPISVATNVLLSPLLVFALASGVGTVFLGLISSTLGGMCGTVCSAFLWLMQQIISLAASVPYGHAWLPSPNWYWVAFFYIALAASLYWRQSHRVKWLRRSWIVVWGCIAWWTATTPAELPTGTMEATFIDVGHGTCVVLRLGDESWLYDCGRLGNDTGSSRDIDETLWSLGITELDGVFLSHADSDHYNALPGIVKRFAIREIITPPGMLAENEKGALNAVRTAIAETRIRVREASAGQTLDAGKLPIRILHPPLGGVGGNDNANSLVLSIAKGALLLPGDLEPPGTQSLINQPRPAPGGVLMAPHHGSLTMNAEAVLQWARPRETVVSGGRRARRPEVAQMLATTGSGVHVTATEGAVRVRIDAQGQIEIRTWKQAPW</sequence>
<keyword evidence="4 6" id="KW-1133">Transmembrane helix</keyword>
<dbReference type="InterPro" id="IPR036866">
    <property type="entry name" value="RibonucZ/Hydroxyglut_hydro"/>
</dbReference>
<comment type="subcellular location">
    <subcellularLocation>
        <location evidence="1">Cell membrane</location>
        <topology evidence="1">Multi-pass membrane protein</topology>
    </subcellularLocation>
</comment>
<evidence type="ECO:0000256" key="5">
    <source>
        <dbReference type="ARBA" id="ARBA00023136"/>
    </source>
</evidence>
<gene>
    <name evidence="8" type="ORF">K239x_09290</name>
</gene>
<dbReference type="CDD" id="cd07731">
    <property type="entry name" value="ComA-like_MBL-fold"/>
    <property type="match status" value="1"/>
</dbReference>
<feature type="transmembrane region" description="Helical" evidence="6">
    <location>
        <begin position="516"/>
        <end position="538"/>
    </location>
</feature>
<keyword evidence="3 6" id="KW-0812">Transmembrane</keyword>
<keyword evidence="5 6" id="KW-0472">Membrane</keyword>
<dbReference type="Pfam" id="PF13567">
    <property type="entry name" value="DUF4131"/>
    <property type="match status" value="1"/>
</dbReference>
<reference evidence="8 9" key="1">
    <citation type="submission" date="2019-02" db="EMBL/GenBank/DDBJ databases">
        <title>Deep-cultivation of Planctomycetes and their phenomic and genomic characterization uncovers novel biology.</title>
        <authorList>
            <person name="Wiegand S."/>
            <person name="Jogler M."/>
            <person name="Boedeker C."/>
            <person name="Pinto D."/>
            <person name="Vollmers J."/>
            <person name="Rivas-Marin E."/>
            <person name="Kohn T."/>
            <person name="Peeters S.H."/>
            <person name="Heuer A."/>
            <person name="Rast P."/>
            <person name="Oberbeckmann S."/>
            <person name="Bunk B."/>
            <person name="Jeske O."/>
            <person name="Meyerdierks A."/>
            <person name="Storesund J.E."/>
            <person name="Kallscheuer N."/>
            <person name="Luecker S."/>
            <person name="Lage O.M."/>
            <person name="Pohl T."/>
            <person name="Merkel B.J."/>
            <person name="Hornburger P."/>
            <person name="Mueller R.-W."/>
            <person name="Bruemmer F."/>
            <person name="Labrenz M."/>
            <person name="Spormann A.M."/>
            <person name="Op den Camp H."/>
            <person name="Overmann J."/>
            <person name="Amann R."/>
            <person name="Jetten M.S.M."/>
            <person name="Mascher T."/>
            <person name="Medema M.H."/>
            <person name="Devos D.P."/>
            <person name="Kaster A.-K."/>
            <person name="Ovreas L."/>
            <person name="Rohde M."/>
            <person name="Galperin M.Y."/>
            <person name="Jogler C."/>
        </authorList>
    </citation>
    <scope>NUCLEOTIDE SEQUENCE [LARGE SCALE GENOMIC DNA]</scope>
    <source>
        <strain evidence="8 9">K23_9</strain>
    </source>
</reference>
<feature type="transmembrane region" description="Helical" evidence="6">
    <location>
        <begin position="355"/>
        <end position="371"/>
    </location>
</feature>
<dbReference type="Pfam" id="PF03772">
    <property type="entry name" value="Competence"/>
    <property type="match status" value="1"/>
</dbReference>
<organism evidence="8 9">
    <name type="scientific">Stieleria marina</name>
    <dbReference type="NCBI Taxonomy" id="1930275"/>
    <lineage>
        <taxon>Bacteria</taxon>
        <taxon>Pseudomonadati</taxon>
        <taxon>Planctomycetota</taxon>
        <taxon>Planctomycetia</taxon>
        <taxon>Pirellulales</taxon>
        <taxon>Pirellulaceae</taxon>
        <taxon>Stieleria</taxon>
    </lineage>
</organism>
<evidence type="ECO:0000256" key="6">
    <source>
        <dbReference type="SAM" id="Phobius"/>
    </source>
</evidence>
<name>A0A517NPD5_9BACT</name>
<feature type="transmembrane region" description="Helical" evidence="6">
    <location>
        <begin position="477"/>
        <end position="504"/>
    </location>
</feature>
<dbReference type="PANTHER" id="PTHR30619:SF1">
    <property type="entry name" value="RECOMBINATION PROTEIN 2"/>
    <property type="match status" value="1"/>
</dbReference>
<feature type="domain" description="Metallo-beta-lactamase" evidence="7">
    <location>
        <begin position="640"/>
        <end position="839"/>
    </location>
</feature>
<dbReference type="NCBIfam" id="TIGR00361">
    <property type="entry name" value="ComEC_Rec2"/>
    <property type="match status" value="1"/>
</dbReference>
<dbReference type="GO" id="GO:0030420">
    <property type="term" value="P:establishment of competence for transformation"/>
    <property type="evidence" value="ECO:0007669"/>
    <property type="project" value="InterPro"/>
</dbReference>
<feature type="transmembrane region" description="Helical" evidence="6">
    <location>
        <begin position="83"/>
        <end position="102"/>
    </location>
</feature>
<keyword evidence="2" id="KW-1003">Cell membrane</keyword>
<dbReference type="Proteomes" id="UP000319817">
    <property type="component" value="Chromosome"/>
</dbReference>
<dbReference type="InterPro" id="IPR004477">
    <property type="entry name" value="ComEC_N"/>
</dbReference>
<dbReference type="GO" id="GO:0005886">
    <property type="term" value="C:plasma membrane"/>
    <property type="evidence" value="ECO:0007669"/>
    <property type="project" value="UniProtKB-SubCell"/>
</dbReference>
<evidence type="ECO:0000256" key="3">
    <source>
        <dbReference type="ARBA" id="ARBA00022692"/>
    </source>
</evidence>
<dbReference type="NCBIfam" id="TIGR00360">
    <property type="entry name" value="ComEC_N-term"/>
    <property type="match status" value="1"/>
</dbReference>
<accession>A0A517NPD5</accession>
<proteinExistence type="predicted"/>
<evidence type="ECO:0000256" key="2">
    <source>
        <dbReference type="ARBA" id="ARBA00022475"/>
    </source>
</evidence>
<dbReference type="EMBL" id="CP036526">
    <property type="protein sequence ID" value="QDT08986.1"/>
    <property type="molecule type" value="Genomic_DNA"/>
</dbReference>
<keyword evidence="9" id="KW-1185">Reference proteome</keyword>